<evidence type="ECO:0000256" key="5">
    <source>
        <dbReference type="ARBA" id="ARBA00022723"/>
    </source>
</evidence>
<evidence type="ECO:0000256" key="1">
    <source>
        <dbReference type="ARBA" id="ARBA00004123"/>
    </source>
</evidence>
<keyword evidence="9" id="KW-0805">Transcription regulation</keyword>
<dbReference type="PROSITE" id="PS51726">
    <property type="entry name" value="MYST_HAT"/>
    <property type="match status" value="1"/>
</dbReference>
<dbReference type="SUPFAM" id="SSF55729">
    <property type="entry name" value="Acyl-CoA N-acyltransferases (Nat)"/>
    <property type="match status" value="1"/>
</dbReference>
<evidence type="ECO:0000256" key="12">
    <source>
        <dbReference type="ARBA" id="ARBA00023315"/>
    </source>
</evidence>
<proteinExistence type="inferred from homology"/>
<dbReference type="FunFam" id="3.40.630.30:FF:000067">
    <property type="entry name" value="Histone acetyltransferase"/>
    <property type="match status" value="1"/>
</dbReference>
<keyword evidence="8" id="KW-0007">Acetylation</keyword>
<evidence type="ECO:0000256" key="6">
    <source>
        <dbReference type="ARBA" id="ARBA00022771"/>
    </source>
</evidence>
<evidence type="ECO:0000256" key="10">
    <source>
        <dbReference type="ARBA" id="ARBA00023163"/>
    </source>
</evidence>
<evidence type="ECO:0000256" key="7">
    <source>
        <dbReference type="ARBA" id="ARBA00022833"/>
    </source>
</evidence>
<dbReference type="GO" id="GO:0030466">
    <property type="term" value="P:silent mating-type cassette heterochromatin formation"/>
    <property type="evidence" value="ECO:0007669"/>
    <property type="project" value="EnsemblFungi"/>
</dbReference>
<dbReference type="InterPro" id="IPR036388">
    <property type="entry name" value="WH-like_DNA-bd_sf"/>
</dbReference>
<dbReference type="GO" id="GO:0035267">
    <property type="term" value="C:NuA4 histone acetyltransferase complex"/>
    <property type="evidence" value="ECO:0007669"/>
    <property type="project" value="TreeGrafter"/>
</dbReference>
<dbReference type="PANTHER" id="PTHR10615">
    <property type="entry name" value="HISTONE ACETYLTRANSFERASE"/>
    <property type="match status" value="1"/>
</dbReference>
<dbReference type="Gene3D" id="3.40.630.30">
    <property type="match status" value="1"/>
</dbReference>
<dbReference type="Gene3D" id="1.10.10.10">
    <property type="entry name" value="Winged helix-like DNA-binding domain superfamily/Winged helix DNA-binding domain"/>
    <property type="match status" value="1"/>
</dbReference>
<dbReference type="EC" id="2.3.1.48" evidence="3"/>
<evidence type="ECO:0000256" key="3">
    <source>
        <dbReference type="ARBA" id="ARBA00013184"/>
    </source>
</evidence>
<keyword evidence="7" id="KW-0862">Zinc</keyword>
<comment type="similarity">
    <text evidence="2">Belongs to the MYST (SAS/MOZ) family.</text>
</comment>
<keyword evidence="6" id="KW-0863">Zinc-finger</keyword>
<dbReference type="HOGENOM" id="CLU_011815_0_2_1"/>
<dbReference type="STRING" id="1382522.W6MJ14"/>
<evidence type="ECO:0000256" key="13">
    <source>
        <dbReference type="PIRSR" id="PIRSR602717-51"/>
    </source>
</evidence>
<dbReference type="GO" id="GO:0033255">
    <property type="term" value="C:SAS acetyltransferase complex"/>
    <property type="evidence" value="ECO:0007669"/>
    <property type="project" value="EnsemblFungi"/>
</dbReference>
<dbReference type="Gene3D" id="3.30.60.60">
    <property type="entry name" value="N-acetyl transferase-like"/>
    <property type="match status" value="1"/>
</dbReference>
<sequence length="354" mass="40576">MIMIANSVVDSHSGEDESLYGALDRRNIRTVSFGEFTFDTWYGNSVYFAANKPDMLGFKHVNEKLPAKKTSAKEVSEFLKTHEYWLDTLYVCPTCFKYTDSENSLAVHSKVCSYKSKLPGKLMYRDKAYSIRKVKGARHPVYCQCMCLFAKLFLDNKSVFFGLEYFDFFVVYGDVKGQQVPMGFFSKELLSWDGNNLACILVFPPFQRRKLGHLLIAFSYELSKSEGKVSGPEHPLSPFGKIGYVTFWAKTLARELLVGELSTVKDTTLEIISKTTGFRSDDIIMALDFMGALYTKGKKEQYLDYYPLPSEEGFIKVVDDNFKLLIVKEKIREWTISKKLTYTPVINVKNLLLY</sequence>
<dbReference type="OrthoDB" id="787137at2759"/>
<feature type="domain" description="MYST-type HAT" evidence="14">
    <location>
        <begin position="23"/>
        <end position="307"/>
    </location>
</feature>
<dbReference type="Proteomes" id="UP000019384">
    <property type="component" value="Unassembled WGS sequence"/>
</dbReference>
<keyword evidence="4" id="KW-0808">Transferase</keyword>
<dbReference type="GO" id="GO:0031509">
    <property type="term" value="P:subtelomeric heterochromatin formation"/>
    <property type="evidence" value="ECO:0007669"/>
    <property type="project" value="EnsemblFungi"/>
</dbReference>
<evidence type="ECO:0000313" key="15">
    <source>
        <dbReference type="EMBL" id="CDK24397.1"/>
    </source>
</evidence>
<dbReference type="GO" id="GO:0006355">
    <property type="term" value="P:regulation of DNA-templated transcription"/>
    <property type="evidence" value="ECO:0007669"/>
    <property type="project" value="InterPro"/>
</dbReference>
<dbReference type="EMBL" id="HG793125">
    <property type="protein sequence ID" value="CDK24397.1"/>
    <property type="molecule type" value="Genomic_DNA"/>
</dbReference>
<keyword evidence="10" id="KW-0804">Transcription</keyword>
<dbReference type="AlphaFoldDB" id="W6MJ14"/>
<keyword evidence="12" id="KW-0012">Acyltransferase</keyword>
<evidence type="ECO:0000313" key="16">
    <source>
        <dbReference type="Proteomes" id="UP000019384"/>
    </source>
</evidence>
<dbReference type="GO" id="GO:0005634">
    <property type="term" value="C:nucleus"/>
    <property type="evidence" value="ECO:0007669"/>
    <property type="project" value="UniProtKB-SubCell"/>
</dbReference>
<evidence type="ECO:0000256" key="8">
    <source>
        <dbReference type="ARBA" id="ARBA00022990"/>
    </source>
</evidence>
<evidence type="ECO:0000256" key="11">
    <source>
        <dbReference type="ARBA" id="ARBA00023242"/>
    </source>
</evidence>
<dbReference type="PANTHER" id="PTHR10615:SF219">
    <property type="entry name" value="HISTONE ACETYLTRANSFERASE KAT5"/>
    <property type="match status" value="1"/>
</dbReference>
<organism evidence="15 16">
    <name type="scientific">Kuraishia capsulata CBS 1993</name>
    <dbReference type="NCBI Taxonomy" id="1382522"/>
    <lineage>
        <taxon>Eukaryota</taxon>
        <taxon>Fungi</taxon>
        <taxon>Dikarya</taxon>
        <taxon>Ascomycota</taxon>
        <taxon>Saccharomycotina</taxon>
        <taxon>Pichiomycetes</taxon>
        <taxon>Pichiales</taxon>
        <taxon>Pichiaceae</taxon>
        <taxon>Kuraishia</taxon>
    </lineage>
</organism>
<evidence type="ECO:0000256" key="9">
    <source>
        <dbReference type="ARBA" id="ARBA00023015"/>
    </source>
</evidence>
<dbReference type="Pfam" id="PF01853">
    <property type="entry name" value="MOZ_SAS"/>
    <property type="match status" value="1"/>
</dbReference>
<dbReference type="RefSeq" id="XP_022456414.1">
    <property type="nucleotide sequence ID" value="XM_022604891.1"/>
</dbReference>
<evidence type="ECO:0000256" key="4">
    <source>
        <dbReference type="ARBA" id="ARBA00022679"/>
    </source>
</evidence>
<dbReference type="InterPro" id="IPR002717">
    <property type="entry name" value="HAT_MYST-type"/>
</dbReference>
<keyword evidence="5" id="KW-0479">Metal-binding</keyword>
<evidence type="ECO:0000259" key="14">
    <source>
        <dbReference type="PROSITE" id="PS51726"/>
    </source>
</evidence>
<dbReference type="GO" id="GO:0008270">
    <property type="term" value="F:zinc ion binding"/>
    <property type="evidence" value="ECO:0007669"/>
    <property type="project" value="UniProtKB-KW"/>
</dbReference>
<accession>W6MJ14</accession>
<protein>
    <recommendedName>
        <fullName evidence="3">histone acetyltransferase</fullName>
        <ecNumber evidence="3">2.3.1.48</ecNumber>
    </recommendedName>
</protein>
<comment type="subcellular location">
    <subcellularLocation>
        <location evidence="1">Nucleus</location>
    </subcellularLocation>
</comment>
<reference evidence="15" key="1">
    <citation type="submission" date="2013-12" db="EMBL/GenBank/DDBJ databases">
        <authorList>
            <person name="Genoscope - CEA"/>
        </authorList>
    </citation>
    <scope>NUCLEOTIDE SEQUENCE</scope>
    <source>
        <strain evidence="15">CBS 1993</strain>
    </source>
</reference>
<gene>
    <name evidence="15" type="ORF">KUCA_T00000359001</name>
</gene>
<dbReference type="InterPro" id="IPR016181">
    <property type="entry name" value="Acyl_CoA_acyltransferase"/>
</dbReference>
<reference evidence="15" key="2">
    <citation type="submission" date="2014-02" db="EMBL/GenBank/DDBJ databases">
        <title>Complete DNA sequence of /Kuraishia capsulata/ illustrates novel genomic features among budding yeasts (/Saccharomycotina/).</title>
        <authorList>
            <person name="Morales L."/>
            <person name="Noel B."/>
            <person name="Porcel B."/>
            <person name="Marcet-Houben M."/>
            <person name="Hullo M-F."/>
            <person name="Sacerdot C."/>
            <person name="Tekaia F."/>
            <person name="Leh-Louis V."/>
            <person name="Despons L."/>
            <person name="Khanna V."/>
            <person name="Aury J-M."/>
            <person name="Barbe V."/>
            <person name="Couloux A."/>
            <person name="Labadie K."/>
            <person name="Pelletier E."/>
            <person name="Souciet J-L."/>
            <person name="Boekhout T."/>
            <person name="Gabaldon T."/>
            <person name="Wincker P."/>
            <person name="Dujon B."/>
        </authorList>
    </citation>
    <scope>NUCLEOTIDE SEQUENCE</scope>
    <source>
        <strain evidence="15">CBS 1993</strain>
    </source>
</reference>
<dbReference type="GO" id="GO:0046972">
    <property type="term" value="F:histone H4K16 acetyltransferase activity"/>
    <property type="evidence" value="ECO:0007669"/>
    <property type="project" value="TreeGrafter"/>
</dbReference>
<dbReference type="GO" id="GO:0000781">
    <property type="term" value="C:chromosome, telomeric region"/>
    <property type="evidence" value="ECO:0007669"/>
    <property type="project" value="GOC"/>
</dbReference>
<name>W6MJ14_9ASCO</name>
<dbReference type="GeneID" id="34517802"/>
<keyword evidence="16" id="KW-1185">Reference proteome</keyword>
<dbReference type="InterPro" id="IPR050603">
    <property type="entry name" value="MYST_HAT"/>
</dbReference>
<keyword evidence="11" id="KW-0539">Nucleus</keyword>
<feature type="active site" description="Proton donor/acceptor" evidence="13">
    <location>
        <position position="233"/>
    </location>
</feature>
<evidence type="ECO:0000256" key="2">
    <source>
        <dbReference type="ARBA" id="ARBA00010107"/>
    </source>
</evidence>